<keyword evidence="6 11" id="KW-0798">TonB box</keyword>
<keyword evidence="5" id="KW-0732">Signal</keyword>
<protein>
    <submittedName>
        <fullName evidence="14">TonB-dependent receptor plug</fullName>
    </submittedName>
</protein>
<dbReference type="InterPro" id="IPR037066">
    <property type="entry name" value="Plug_dom_sf"/>
</dbReference>
<dbReference type="Pfam" id="PF07715">
    <property type="entry name" value="Plug"/>
    <property type="match status" value="1"/>
</dbReference>
<dbReference type="CDD" id="cd01347">
    <property type="entry name" value="ligand_gated_channel"/>
    <property type="match status" value="1"/>
</dbReference>
<accession>K2P613</accession>
<keyword evidence="4 10" id="KW-0812">Transmembrane</keyword>
<evidence type="ECO:0000256" key="9">
    <source>
        <dbReference type="ARBA" id="ARBA00023237"/>
    </source>
</evidence>
<dbReference type="EMBL" id="AMSG01000002">
    <property type="protein sequence ID" value="EKF56458.1"/>
    <property type="molecule type" value="Genomic_DNA"/>
</dbReference>
<comment type="similarity">
    <text evidence="10 11">Belongs to the TonB-dependent receptor family.</text>
</comment>
<dbReference type="PANTHER" id="PTHR30069:SF29">
    <property type="entry name" value="HEMOGLOBIN AND HEMOGLOBIN-HAPTOGLOBIN-BINDING PROTEIN 1-RELATED"/>
    <property type="match status" value="1"/>
</dbReference>
<evidence type="ECO:0000256" key="4">
    <source>
        <dbReference type="ARBA" id="ARBA00022692"/>
    </source>
</evidence>
<dbReference type="InterPro" id="IPR000531">
    <property type="entry name" value="Beta-barrel_TonB"/>
</dbReference>
<organism evidence="14 15">
    <name type="scientific">Galbibacter marinus</name>
    <dbReference type="NCBI Taxonomy" id="555500"/>
    <lineage>
        <taxon>Bacteria</taxon>
        <taxon>Pseudomonadati</taxon>
        <taxon>Bacteroidota</taxon>
        <taxon>Flavobacteriia</taxon>
        <taxon>Flavobacteriales</taxon>
        <taxon>Flavobacteriaceae</taxon>
        <taxon>Galbibacter</taxon>
    </lineage>
</organism>
<dbReference type="Pfam" id="PF00593">
    <property type="entry name" value="TonB_dep_Rec_b-barrel"/>
    <property type="match status" value="1"/>
</dbReference>
<evidence type="ECO:0000259" key="13">
    <source>
        <dbReference type="Pfam" id="PF07715"/>
    </source>
</evidence>
<evidence type="ECO:0000256" key="6">
    <source>
        <dbReference type="ARBA" id="ARBA00023077"/>
    </source>
</evidence>
<feature type="domain" description="TonB-dependent receptor-like beta-barrel" evidence="12">
    <location>
        <begin position="181"/>
        <end position="597"/>
    </location>
</feature>
<keyword evidence="2 10" id="KW-0813">Transport</keyword>
<evidence type="ECO:0000313" key="15">
    <source>
        <dbReference type="Proteomes" id="UP000007364"/>
    </source>
</evidence>
<dbReference type="GO" id="GO:0015344">
    <property type="term" value="F:siderophore uptake transmembrane transporter activity"/>
    <property type="evidence" value="ECO:0007669"/>
    <property type="project" value="TreeGrafter"/>
</dbReference>
<dbReference type="InterPro" id="IPR012910">
    <property type="entry name" value="Plug_dom"/>
</dbReference>
<dbReference type="AlphaFoldDB" id="K2P613"/>
<evidence type="ECO:0000259" key="12">
    <source>
        <dbReference type="Pfam" id="PF00593"/>
    </source>
</evidence>
<evidence type="ECO:0000256" key="8">
    <source>
        <dbReference type="ARBA" id="ARBA00023170"/>
    </source>
</evidence>
<evidence type="ECO:0000256" key="1">
    <source>
        <dbReference type="ARBA" id="ARBA00004571"/>
    </source>
</evidence>
<evidence type="ECO:0000313" key="14">
    <source>
        <dbReference type="EMBL" id="EKF56458.1"/>
    </source>
</evidence>
<sequence length="623" mass="69971">MNKRVLSFCALGVLCTLGYSQEISVLDDTQINQLDAVVVSDSRFELKRENSGKTIITITTEELQRNQGRTLAELINTKSGIEINGSRSNAGQNLSYLVRGGNNRQVLFLIDGIAISDPSQIAGDFDLKLVDLANVESVEILKGAASALYGNGAATAVINIKTKQAGTDKISASFQSSIASNQSSDEDSYSIADFRNNLNVNGRLDKFSYLVGFGQQYTDGLSAVIAEEEDPFNRINTNVNFGYQFSDRFSVNVLGYYDKFKADFDSSSPMGDNDNHSQSEQYRVTLSPEYRYGQGQLNINASFNEIRRDIYSEFPNSYKATSTVVDAYNRYNFNDQFYTILGVNYVRHTATLGADTDFSTTDPYANVVWVSDFGLNLNLGGRWNNHSEYGSHFTYNFNPSYTLKLDGSYLKFLGSYSSSYIAPTLPQLFGAFGANPDLKPEENQTLEAGVEFKSNIFRWSGLYFNREEENFIDYVLGIETGQWSYTNIEDSFTVHGVELEAAYNPVNKLSITANYTFTENRDKVVLRIPKHKINTHVDYQLLPTTAFSLGYQYTGQRLDTDFSTFENVNLKAFSLLNFAVNHQVSNQFTVFLNLDNITNENYQELVGYTTRGRNIRLGFRLTL</sequence>
<dbReference type="PROSITE" id="PS52016">
    <property type="entry name" value="TONB_DEPENDENT_REC_3"/>
    <property type="match status" value="1"/>
</dbReference>
<dbReference type="eggNOG" id="COG4206">
    <property type="taxonomic scope" value="Bacteria"/>
</dbReference>
<keyword evidence="8 14" id="KW-0675">Receptor</keyword>
<dbReference type="InterPro" id="IPR036942">
    <property type="entry name" value="Beta-barrel_TonB_sf"/>
</dbReference>
<gene>
    <name evidence="14" type="ORF">I215_03008</name>
</gene>
<dbReference type="InterPro" id="IPR039426">
    <property type="entry name" value="TonB-dep_rcpt-like"/>
</dbReference>
<dbReference type="GO" id="GO:0009279">
    <property type="term" value="C:cell outer membrane"/>
    <property type="evidence" value="ECO:0007669"/>
    <property type="project" value="UniProtKB-SubCell"/>
</dbReference>
<comment type="subcellular location">
    <subcellularLocation>
        <location evidence="1 10">Cell outer membrane</location>
        <topology evidence="1 10">Multi-pass membrane protein</topology>
    </subcellularLocation>
</comment>
<dbReference type="Proteomes" id="UP000007364">
    <property type="component" value="Unassembled WGS sequence"/>
</dbReference>
<dbReference type="Gene3D" id="2.40.170.20">
    <property type="entry name" value="TonB-dependent receptor, beta-barrel domain"/>
    <property type="match status" value="1"/>
</dbReference>
<keyword evidence="15" id="KW-1185">Reference proteome</keyword>
<dbReference type="GO" id="GO:0044718">
    <property type="term" value="P:siderophore transmembrane transport"/>
    <property type="evidence" value="ECO:0007669"/>
    <property type="project" value="TreeGrafter"/>
</dbReference>
<keyword evidence="9 10" id="KW-0998">Cell outer membrane</keyword>
<dbReference type="PANTHER" id="PTHR30069">
    <property type="entry name" value="TONB-DEPENDENT OUTER MEMBRANE RECEPTOR"/>
    <property type="match status" value="1"/>
</dbReference>
<evidence type="ECO:0000256" key="3">
    <source>
        <dbReference type="ARBA" id="ARBA00022452"/>
    </source>
</evidence>
<dbReference type="PATRIC" id="fig|555500.3.peg.626"/>
<dbReference type="OrthoDB" id="9758472at2"/>
<evidence type="ECO:0000256" key="7">
    <source>
        <dbReference type="ARBA" id="ARBA00023136"/>
    </source>
</evidence>
<dbReference type="SUPFAM" id="SSF56935">
    <property type="entry name" value="Porins"/>
    <property type="match status" value="1"/>
</dbReference>
<dbReference type="STRING" id="555500.I215_03008"/>
<name>K2P613_9FLAO</name>
<comment type="caution">
    <text evidence="14">The sequence shown here is derived from an EMBL/GenBank/DDBJ whole genome shotgun (WGS) entry which is preliminary data.</text>
</comment>
<evidence type="ECO:0000256" key="5">
    <source>
        <dbReference type="ARBA" id="ARBA00022729"/>
    </source>
</evidence>
<dbReference type="Gene3D" id="2.170.130.10">
    <property type="entry name" value="TonB-dependent receptor, plug domain"/>
    <property type="match status" value="1"/>
</dbReference>
<evidence type="ECO:0000256" key="2">
    <source>
        <dbReference type="ARBA" id="ARBA00022448"/>
    </source>
</evidence>
<dbReference type="RefSeq" id="WP_008990477.1">
    <property type="nucleotide sequence ID" value="NZ_AMSG01000002.1"/>
</dbReference>
<evidence type="ECO:0000256" key="10">
    <source>
        <dbReference type="PROSITE-ProRule" id="PRU01360"/>
    </source>
</evidence>
<feature type="domain" description="TonB-dependent receptor plug" evidence="13">
    <location>
        <begin position="50"/>
        <end position="156"/>
    </location>
</feature>
<keyword evidence="3 10" id="KW-1134">Transmembrane beta strand</keyword>
<reference evidence="14 15" key="1">
    <citation type="journal article" date="2012" name="J. Bacteriol.">
        <title>Genome Sequence of Galbibacter marinum Type Strain ck-I2-15.</title>
        <authorList>
            <person name="Lai Q."/>
            <person name="Li C."/>
            <person name="Shao Z."/>
        </authorList>
    </citation>
    <scope>NUCLEOTIDE SEQUENCE [LARGE SCALE GENOMIC DNA]</scope>
    <source>
        <strain evidence="15">ck-I2-15</strain>
    </source>
</reference>
<evidence type="ECO:0000256" key="11">
    <source>
        <dbReference type="RuleBase" id="RU003357"/>
    </source>
</evidence>
<keyword evidence="7 10" id="KW-0472">Membrane</keyword>
<proteinExistence type="inferred from homology"/>